<dbReference type="AlphaFoldDB" id="A0AAV2E7W4"/>
<accession>A0AAV2E7W4</accession>
<evidence type="ECO:0000313" key="1">
    <source>
        <dbReference type="EMBL" id="CAL1381852.1"/>
    </source>
</evidence>
<reference evidence="1 2" key="1">
    <citation type="submission" date="2024-04" db="EMBL/GenBank/DDBJ databases">
        <authorList>
            <person name="Fracassetti M."/>
        </authorList>
    </citation>
    <scope>NUCLEOTIDE SEQUENCE [LARGE SCALE GENOMIC DNA]</scope>
</reference>
<organism evidence="1 2">
    <name type="scientific">Linum trigynum</name>
    <dbReference type="NCBI Taxonomy" id="586398"/>
    <lineage>
        <taxon>Eukaryota</taxon>
        <taxon>Viridiplantae</taxon>
        <taxon>Streptophyta</taxon>
        <taxon>Embryophyta</taxon>
        <taxon>Tracheophyta</taxon>
        <taxon>Spermatophyta</taxon>
        <taxon>Magnoliopsida</taxon>
        <taxon>eudicotyledons</taxon>
        <taxon>Gunneridae</taxon>
        <taxon>Pentapetalae</taxon>
        <taxon>rosids</taxon>
        <taxon>fabids</taxon>
        <taxon>Malpighiales</taxon>
        <taxon>Linaceae</taxon>
        <taxon>Linum</taxon>
    </lineage>
</organism>
<dbReference type="Proteomes" id="UP001497516">
    <property type="component" value="Chromosome 4"/>
</dbReference>
<keyword evidence="2" id="KW-1185">Reference proteome</keyword>
<dbReference type="EMBL" id="OZ034817">
    <property type="protein sequence ID" value="CAL1381852.1"/>
    <property type="molecule type" value="Genomic_DNA"/>
</dbReference>
<proteinExistence type="predicted"/>
<sequence>MLSSWCSVNQELRVDWRSYGRNRNLRGEAITPGMLMEPGVVTSLELRVQGVNYAPDRNSEESYGTLAFLLREVTSSCDKLQLQP</sequence>
<gene>
    <name evidence="1" type="ORF">LTRI10_LOCUS23206</name>
</gene>
<protein>
    <submittedName>
        <fullName evidence="1">Uncharacterized protein</fullName>
    </submittedName>
</protein>
<name>A0AAV2E7W4_9ROSI</name>
<evidence type="ECO:0000313" key="2">
    <source>
        <dbReference type="Proteomes" id="UP001497516"/>
    </source>
</evidence>